<keyword evidence="2" id="KW-1185">Reference proteome</keyword>
<dbReference type="Proteomes" id="UP000746595">
    <property type="component" value="Unassembled WGS sequence"/>
</dbReference>
<organism evidence="1 2">
    <name type="scientific">Paeniglutamicibacter terrestris</name>
    <dbReference type="NCBI Taxonomy" id="2723403"/>
    <lineage>
        <taxon>Bacteria</taxon>
        <taxon>Bacillati</taxon>
        <taxon>Actinomycetota</taxon>
        <taxon>Actinomycetes</taxon>
        <taxon>Micrococcales</taxon>
        <taxon>Micrococcaceae</taxon>
        <taxon>Paeniglutamicibacter</taxon>
    </lineage>
</organism>
<dbReference type="Gene3D" id="2.60.120.10">
    <property type="entry name" value="Jelly Rolls"/>
    <property type="match status" value="1"/>
</dbReference>
<dbReference type="EMBL" id="JAAWVT010000011">
    <property type="protein sequence ID" value="NKG22471.1"/>
    <property type="molecule type" value="Genomic_DNA"/>
</dbReference>
<proteinExistence type="predicted"/>
<reference evidence="1 2" key="1">
    <citation type="submission" date="2020-04" db="EMBL/GenBank/DDBJ databases">
        <title>Paeniglutamicibacter sp. ANT13_2, a novel actinomycete isolated from sediment in Antarctica.</title>
        <authorList>
            <person name="Sakdapetsiri C."/>
            <person name="Pinyakong O."/>
        </authorList>
    </citation>
    <scope>NUCLEOTIDE SEQUENCE [LARGE SCALE GENOMIC DNA]</scope>
    <source>
        <strain evidence="1 2">ANT13_2</strain>
    </source>
</reference>
<gene>
    <name evidence="1" type="ORF">HED64_17370</name>
</gene>
<name>A0ABX1G9V9_9MICC</name>
<dbReference type="SUPFAM" id="SSF51182">
    <property type="entry name" value="RmlC-like cupins"/>
    <property type="match status" value="1"/>
</dbReference>
<dbReference type="InterPro" id="IPR014710">
    <property type="entry name" value="RmlC-like_jellyroll"/>
</dbReference>
<accession>A0ABX1G9V9</accession>
<sequence>MHLSSAELDDLLTTEAQKAKASHNGRSAVAVLKDGHLRHTLITLLEGSRLNEHAKPLAATLQVLRGTIVVNWAGESRVIEHGGLFVLPDALHDVVANEDSAFLLTTLVG</sequence>
<evidence type="ECO:0000313" key="1">
    <source>
        <dbReference type="EMBL" id="NKG22471.1"/>
    </source>
</evidence>
<dbReference type="InterPro" id="IPR011051">
    <property type="entry name" value="RmlC_Cupin_sf"/>
</dbReference>
<dbReference type="RefSeq" id="WP_168153243.1">
    <property type="nucleotide sequence ID" value="NZ_JAAWVT010000011.1"/>
</dbReference>
<protein>
    <submittedName>
        <fullName evidence="1">Cupin</fullName>
    </submittedName>
</protein>
<comment type="caution">
    <text evidence="1">The sequence shown here is derived from an EMBL/GenBank/DDBJ whole genome shotgun (WGS) entry which is preliminary data.</text>
</comment>
<evidence type="ECO:0000313" key="2">
    <source>
        <dbReference type="Proteomes" id="UP000746595"/>
    </source>
</evidence>